<evidence type="ECO:0000313" key="3">
    <source>
        <dbReference type="Proteomes" id="UP001596037"/>
    </source>
</evidence>
<dbReference type="InterPro" id="IPR023875">
    <property type="entry name" value="DNA_repair_put"/>
</dbReference>
<sequence length="225" mass="25275">MEARLASETDLAGFREEARSLLAHQVPPDQVDWRTADNADQFAEVVPADARGSKHVPRAAMAIVPASFLRLCEIVVLHRDPDRFALLYRLLWRLVHEPGLRSDPIDPDMLAAQQMGQAVRRDLHKMKAFLRFKPLEDNNGDSPLHLGWFEPSHHILEAAAPWFVRRFAQQRWAILTPERSVRWTPASERLEFGPGVAGAPAHVPHPDDAFLLAGYSGIFGGRDST</sequence>
<dbReference type="InterPro" id="IPR025404">
    <property type="entry name" value="DUF4130"/>
</dbReference>
<comment type="caution">
    <text evidence="2">The sequence shown here is derived from an EMBL/GenBank/DDBJ whole genome shotgun (WGS) entry which is preliminary data.</text>
</comment>
<feature type="domain" description="DUF4130" evidence="1">
    <location>
        <begin position="81"/>
        <end position="181"/>
    </location>
</feature>
<evidence type="ECO:0000313" key="2">
    <source>
        <dbReference type="EMBL" id="MFC5496587.1"/>
    </source>
</evidence>
<organism evidence="2 3">
    <name type="scientific">Caenimonas terrae</name>
    <dbReference type="NCBI Taxonomy" id="696074"/>
    <lineage>
        <taxon>Bacteria</taxon>
        <taxon>Pseudomonadati</taxon>
        <taxon>Pseudomonadota</taxon>
        <taxon>Betaproteobacteria</taxon>
        <taxon>Burkholderiales</taxon>
        <taxon>Comamonadaceae</taxon>
        <taxon>Caenimonas</taxon>
    </lineage>
</organism>
<dbReference type="Proteomes" id="UP001596037">
    <property type="component" value="Unassembled WGS sequence"/>
</dbReference>
<accession>A0ABW0N9C6</accession>
<dbReference type="EMBL" id="JBHSMF010000002">
    <property type="protein sequence ID" value="MFC5496587.1"/>
    <property type="molecule type" value="Genomic_DNA"/>
</dbReference>
<gene>
    <name evidence="2" type="ORF">ACFPOE_03495</name>
</gene>
<dbReference type="NCBIfam" id="TIGR03915">
    <property type="entry name" value="SAM_7_link_chp"/>
    <property type="match status" value="1"/>
</dbReference>
<protein>
    <submittedName>
        <fullName evidence="2">TIGR03915 family putative DNA repair protein</fullName>
    </submittedName>
</protein>
<dbReference type="RefSeq" id="WP_376848603.1">
    <property type="nucleotide sequence ID" value="NZ_JBHSMF010000002.1"/>
</dbReference>
<evidence type="ECO:0000259" key="1">
    <source>
        <dbReference type="Pfam" id="PF13566"/>
    </source>
</evidence>
<proteinExistence type="predicted"/>
<name>A0ABW0N9C6_9BURK</name>
<reference evidence="3" key="1">
    <citation type="journal article" date="2019" name="Int. J. Syst. Evol. Microbiol.">
        <title>The Global Catalogue of Microorganisms (GCM) 10K type strain sequencing project: providing services to taxonomists for standard genome sequencing and annotation.</title>
        <authorList>
            <consortium name="The Broad Institute Genomics Platform"/>
            <consortium name="The Broad Institute Genome Sequencing Center for Infectious Disease"/>
            <person name="Wu L."/>
            <person name="Ma J."/>
        </authorList>
    </citation>
    <scope>NUCLEOTIDE SEQUENCE [LARGE SCALE GENOMIC DNA]</scope>
    <source>
        <strain evidence="3">CCUG 57401</strain>
    </source>
</reference>
<dbReference type="Pfam" id="PF13566">
    <property type="entry name" value="DUF4130"/>
    <property type="match status" value="1"/>
</dbReference>
<keyword evidence="3" id="KW-1185">Reference proteome</keyword>